<dbReference type="Proteomes" id="UP000305362">
    <property type="component" value="Unassembled WGS sequence"/>
</dbReference>
<evidence type="ECO:0000256" key="14">
    <source>
        <dbReference type="ARBA" id="ARBA00022824"/>
    </source>
</evidence>
<dbReference type="Proteomes" id="UP000310685">
    <property type="component" value="Unassembled WGS sequence"/>
</dbReference>
<dbReference type="GO" id="GO:0009098">
    <property type="term" value="P:L-leucine biosynthetic process"/>
    <property type="evidence" value="ECO:0007669"/>
    <property type="project" value="UniProtKB-KW"/>
</dbReference>
<comment type="subcellular location">
    <subcellularLocation>
        <location evidence="3">Endoplasmic reticulum membrane</location>
        <topology evidence="3">Multi-pass membrane protein</topology>
    </subcellularLocation>
</comment>
<dbReference type="InterPro" id="IPR005668">
    <property type="entry name" value="IPM_Synthase"/>
</dbReference>
<dbReference type="InterPro" id="IPR039371">
    <property type="entry name" value="LeuA_N_DRE-TIM"/>
</dbReference>
<evidence type="ECO:0000256" key="1">
    <source>
        <dbReference type="ARBA" id="ARBA00000064"/>
    </source>
</evidence>
<proteinExistence type="inferred from homology"/>
<dbReference type="CDD" id="cd07942">
    <property type="entry name" value="DRE_TIM_LeuA"/>
    <property type="match status" value="1"/>
</dbReference>
<evidence type="ECO:0000256" key="6">
    <source>
        <dbReference type="ARBA" id="ARBA00009767"/>
    </source>
</evidence>
<comment type="cofactor">
    <cofactor evidence="2">
        <name>a divalent metal cation</name>
        <dbReference type="ChEBI" id="CHEBI:60240"/>
    </cofactor>
</comment>
<comment type="caution">
    <text evidence="21">The sequence shown here is derived from an EMBL/GenBank/DDBJ whole genome shotgun (WGS) entry which is preliminary data.</text>
</comment>
<evidence type="ECO:0000313" key="28">
    <source>
        <dbReference type="Proteomes" id="UP000310685"/>
    </source>
</evidence>
<keyword evidence="12 18" id="KW-0812">Transmembrane</keyword>
<dbReference type="PROSITE" id="PS00816">
    <property type="entry name" value="AIPM_HOMOCIT_SYNTH_2"/>
    <property type="match status" value="1"/>
</dbReference>
<evidence type="ECO:0000256" key="4">
    <source>
        <dbReference type="ARBA" id="ARBA00004689"/>
    </source>
</evidence>
<gene>
    <name evidence="22" type="ORF">E3Q01_02884</name>
    <name evidence="23" type="ORF">E3Q02_01934</name>
    <name evidence="24" type="ORF">E3Q03_01905</name>
    <name evidence="21" type="ORF">E3Q10_02801</name>
    <name evidence="20" type="ORF">E3Q22_00660</name>
</gene>
<dbReference type="NCBIfam" id="NF002991">
    <property type="entry name" value="PRK03739.1"/>
    <property type="match status" value="1"/>
</dbReference>
<dbReference type="InterPro" id="IPR002034">
    <property type="entry name" value="AIPM/Hcit_synth_CS"/>
</dbReference>
<dbReference type="EC" id="2.3.3.13" evidence="7"/>
<dbReference type="GO" id="GO:0005739">
    <property type="term" value="C:mitochondrion"/>
    <property type="evidence" value="ECO:0007669"/>
    <property type="project" value="TreeGrafter"/>
</dbReference>
<dbReference type="Pfam" id="PF22615">
    <property type="entry name" value="IPMS_D2"/>
    <property type="match status" value="1"/>
</dbReference>
<evidence type="ECO:0000313" key="25">
    <source>
        <dbReference type="Proteomes" id="UP000305362"/>
    </source>
</evidence>
<dbReference type="SUPFAM" id="SSF89000">
    <property type="entry name" value="post-HMGL domain-like"/>
    <property type="match status" value="1"/>
</dbReference>
<dbReference type="GO" id="GO:0006465">
    <property type="term" value="P:signal peptide processing"/>
    <property type="evidence" value="ECO:0007669"/>
    <property type="project" value="InterPro"/>
</dbReference>
<evidence type="ECO:0000256" key="16">
    <source>
        <dbReference type="ARBA" id="ARBA00023136"/>
    </source>
</evidence>
<keyword evidence="15 18" id="KW-1133">Transmembrane helix</keyword>
<dbReference type="InterPro" id="IPR000891">
    <property type="entry name" value="PYR_CT"/>
</dbReference>
<comment type="catalytic activity">
    <reaction evidence="1">
        <text>3-methyl-2-oxobutanoate + acetyl-CoA + H2O = (2S)-2-isopropylmalate + CoA + H(+)</text>
        <dbReference type="Rhea" id="RHEA:21524"/>
        <dbReference type="ChEBI" id="CHEBI:1178"/>
        <dbReference type="ChEBI" id="CHEBI:11851"/>
        <dbReference type="ChEBI" id="CHEBI:15377"/>
        <dbReference type="ChEBI" id="CHEBI:15378"/>
        <dbReference type="ChEBI" id="CHEBI:57287"/>
        <dbReference type="ChEBI" id="CHEBI:57288"/>
        <dbReference type="EC" id="2.3.3.13"/>
    </reaction>
</comment>
<evidence type="ECO:0000256" key="8">
    <source>
        <dbReference type="ARBA" id="ARBA00017057"/>
    </source>
</evidence>
<comment type="similarity">
    <text evidence="6">Belongs to the alpha-IPM synthase/homocitrate synthase family. LeuA type 2 subfamily.</text>
</comment>
<dbReference type="GO" id="GO:0005787">
    <property type="term" value="C:signal peptidase complex"/>
    <property type="evidence" value="ECO:0007669"/>
    <property type="project" value="InterPro"/>
</dbReference>
<protein>
    <recommendedName>
        <fullName evidence="8">Signal peptidase complex subunit 2</fullName>
        <ecNumber evidence="7">2.3.3.13</ecNumber>
    </recommendedName>
</protein>
<evidence type="ECO:0000256" key="9">
    <source>
        <dbReference type="ARBA" id="ARBA00022430"/>
    </source>
</evidence>
<comment type="similarity">
    <text evidence="5">Belongs to the SPCS2 family.</text>
</comment>
<evidence type="ECO:0000256" key="5">
    <source>
        <dbReference type="ARBA" id="ARBA00007324"/>
    </source>
</evidence>
<evidence type="ECO:0000256" key="15">
    <source>
        <dbReference type="ARBA" id="ARBA00022989"/>
    </source>
</evidence>
<dbReference type="InterPro" id="IPR013709">
    <property type="entry name" value="2-isopropylmalate_synth_dimer"/>
</dbReference>
<dbReference type="SUPFAM" id="SSF51569">
    <property type="entry name" value="Aldolase"/>
    <property type="match status" value="1"/>
</dbReference>
<sequence>MPMLQDPSTKYKKFTPTIKLDDRTWPSKTLEKAPIWLSTDLRDGNQSLANPMSIEAKTRFWKMLVKIGVKQIEAAFPAASDTDFNFVRSVIETPGLTPDDVWVQVLTPARADLIKRSFESIAGAKRAVIHMYNATSPLFRDVVFRNSREETIKLAREHSELVRSLADEYSSKYGTIFAFEYSPETFTQTETEFAVEICQVVKSIWKPTAEVPIIFNLPATVEVGTPNTYADQIEYFCRHIGEREKVHVSLHPHNDRGSGVAAAELGQLAGADRVEGCVFGNGERTGNVDLVTLAMNLYSQGINPGLQFNDMLSVIDTVTQCTGLPVHPRHPYAGELVFTAFSGSHQDAIKKGFEAQQKRKENGDHIWSMPYLPIDPADIGSSYEAVIRVNSQSGKGGIAYLIKQILGMDLPRRMQISFYQVIQQFSDATGTEISVDDIITTFKKQYYLEEFSTKGRLALRNFTLEDARAGPGEKTPSGIEENSRTFKGRIAVDGEPRVVEGAGNGAITALLDGLKEQFGAKLNVKSYEEHAIEREYWGVGIDPDAAASGLKAVLSAASQACQDDVFPEVKPLATTDAIKNAAAGLVENDMKPPTPPPKDDQPEEEKIIINPLDIVAAKHTCDDAVKKILTTSHGYKQSFKHTDIQLIFGWIACIVAGGVCGWSYTVPFEESKNLVGLAVALYAVLSGLLYLHSRFIISNKIFTGKRKTLQGRIETSSVQIRSTTIPASSTKDKTVQPKYEVKLSYRRTANGGKSLINAKKTLSSIPYPDLFNSEGEFLQKDFYNFINKATSEVDDIVNDK</sequence>
<keyword evidence="13" id="KW-0479">Metal-binding</keyword>
<dbReference type="Proteomes" id="UP000310708">
    <property type="component" value="Unassembled WGS sequence"/>
</dbReference>
<evidence type="ECO:0000313" key="21">
    <source>
        <dbReference type="EMBL" id="TIC29081.1"/>
    </source>
</evidence>
<accession>A0A4T0NP02</accession>
<evidence type="ECO:0000256" key="11">
    <source>
        <dbReference type="ARBA" id="ARBA00022679"/>
    </source>
</evidence>
<dbReference type="PROSITE" id="PS50991">
    <property type="entry name" value="PYR_CT"/>
    <property type="match status" value="1"/>
</dbReference>
<name>A0A4T0NP02_9BASI</name>
<evidence type="ECO:0000256" key="2">
    <source>
        <dbReference type="ARBA" id="ARBA00001968"/>
    </source>
</evidence>
<dbReference type="EMBL" id="SPRX01000036">
    <property type="protein sequence ID" value="TIC64225.1"/>
    <property type="molecule type" value="Genomic_DNA"/>
</dbReference>
<dbReference type="HAMAP" id="MF_00572">
    <property type="entry name" value="LeuA_type2"/>
    <property type="match status" value="1"/>
</dbReference>
<evidence type="ECO:0000259" key="19">
    <source>
        <dbReference type="PROSITE" id="PS50991"/>
    </source>
</evidence>
<dbReference type="Gene3D" id="3.20.20.70">
    <property type="entry name" value="Aldolase class I"/>
    <property type="match status" value="1"/>
</dbReference>
<evidence type="ECO:0000256" key="3">
    <source>
        <dbReference type="ARBA" id="ARBA00004477"/>
    </source>
</evidence>
<comment type="pathway">
    <text evidence="4">Amino-acid biosynthesis; L-leucine biosynthesis; L-leucine from 3-methyl-2-oxobutanoate: step 1/4.</text>
</comment>
<reference evidence="25 26" key="1">
    <citation type="submission" date="2019-03" db="EMBL/GenBank/DDBJ databases">
        <title>Sequencing 25 genomes of Wallemia mellicola.</title>
        <authorList>
            <person name="Gostincar C."/>
        </authorList>
    </citation>
    <scope>NUCLEOTIDE SEQUENCE [LARGE SCALE GENOMIC DNA]</scope>
    <source>
        <strain evidence="23 27">EXF-1274</strain>
        <strain evidence="24 25">EXF-1277</strain>
        <strain evidence="20 28">EXF-6152</strain>
        <strain evidence="22 29">EXF-757</strain>
        <strain evidence="21 26">EXF-8738</strain>
    </source>
</reference>
<dbReference type="GO" id="GO:0003852">
    <property type="term" value="F:2-isopropylmalate synthase activity"/>
    <property type="evidence" value="ECO:0007669"/>
    <property type="project" value="UniProtKB-EC"/>
</dbReference>
<evidence type="ECO:0000256" key="7">
    <source>
        <dbReference type="ARBA" id="ARBA00012973"/>
    </source>
</evidence>
<feature type="domain" description="Pyruvate carboxyltransferase" evidence="19">
    <location>
        <begin position="34"/>
        <end position="312"/>
    </location>
</feature>
<dbReference type="Proteomes" id="UP000305647">
    <property type="component" value="Unassembled WGS sequence"/>
</dbReference>
<evidence type="ECO:0000313" key="26">
    <source>
        <dbReference type="Proteomes" id="UP000305647"/>
    </source>
</evidence>
<dbReference type="InterPro" id="IPR009582">
    <property type="entry name" value="Spc2/SPCS2"/>
</dbReference>
<dbReference type="EMBL" id="SPRV01000016">
    <property type="protein sequence ID" value="TIC67571.1"/>
    <property type="molecule type" value="Genomic_DNA"/>
</dbReference>
<keyword evidence="14" id="KW-0256">Endoplasmic reticulum</keyword>
<keyword evidence="16 18" id="KW-0472">Membrane</keyword>
<evidence type="ECO:0000256" key="13">
    <source>
        <dbReference type="ARBA" id="ARBA00022723"/>
    </source>
</evidence>
<evidence type="ECO:0000256" key="17">
    <source>
        <dbReference type="ARBA" id="ARBA00023304"/>
    </source>
</evidence>
<dbReference type="EMBL" id="SPRC01000004">
    <property type="protein sequence ID" value="TIB81957.1"/>
    <property type="molecule type" value="Genomic_DNA"/>
</dbReference>
<keyword evidence="10" id="KW-0028">Amino-acid biosynthesis</keyword>
<feature type="transmembrane region" description="Helical" evidence="18">
    <location>
        <begin position="677"/>
        <end position="697"/>
    </location>
</feature>
<evidence type="ECO:0000313" key="22">
    <source>
        <dbReference type="EMBL" id="TIC64225.1"/>
    </source>
</evidence>
<dbReference type="InterPro" id="IPR013785">
    <property type="entry name" value="Aldolase_TIM"/>
</dbReference>
<dbReference type="FunFam" id="3.20.20.70:FF:000045">
    <property type="entry name" value="2-isopropylmalate synthase"/>
    <property type="match status" value="1"/>
</dbReference>
<dbReference type="Gene3D" id="3.30.160.270">
    <property type="match status" value="1"/>
</dbReference>
<dbReference type="Proteomes" id="UP000309601">
    <property type="component" value="Unassembled WGS sequence"/>
</dbReference>
<dbReference type="Pfam" id="PF00682">
    <property type="entry name" value="HMGL-like"/>
    <property type="match status" value="1"/>
</dbReference>
<feature type="transmembrane region" description="Helical" evidence="18">
    <location>
        <begin position="646"/>
        <end position="665"/>
    </location>
</feature>
<evidence type="ECO:0000313" key="24">
    <source>
        <dbReference type="EMBL" id="TIC67571.1"/>
    </source>
</evidence>
<dbReference type="SUPFAM" id="SSF110921">
    <property type="entry name" value="2-isopropylmalate synthase LeuA, allosteric (dimerisation) domain"/>
    <property type="match status" value="1"/>
</dbReference>
<dbReference type="InterPro" id="IPR054692">
    <property type="entry name" value="LeuA-like_post-cat"/>
</dbReference>
<evidence type="ECO:0000313" key="27">
    <source>
        <dbReference type="Proteomes" id="UP000309601"/>
    </source>
</evidence>
<evidence type="ECO:0000256" key="12">
    <source>
        <dbReference type="ARBA" id="ARBA00022692"/>
    </source>
</evidence>
<evidence type="ECO:0000313" key="29">
    <source>
        <dbReference type="Proteomes" id="UP000310708"/>
    </source>
</evidence>
<evidence type="ECO:0000313" key="20">
    <source>
        <dbReference type="EMBL" id="TIB81957.1"/>
    </source>
</evidence>
<dbReference type="Pfam" id="PF06703">
    <property type="entry name" value="SPC25"/>
    <property type="match status" value="1"/>
</dbReference>
<dbReference type="SMART" id="SM00917">
    <property type="entry name" value="LeuA_dimer"/>
    <property type="match status" value="1"/>
</dbReference>
<keyword evidence="17" id="KW-0100">Branched-chain amino acid biosynthesis</keyword>
<evidence type="ECO:0000256" key="18">
    <source>
        <dbReference type="SAM" id="Phobius"/>
    </source>
</evidence>
<dbReference type="PROSITE" id="PS00815">
    <property type="entry name" value="AIPM_HOMOCIT_SYNTH_1"/>
    <property type="match status" value="1"/>
</dbReference>
<dbReference type="GO" id="GO:0046872">
    <property type="term" value="F:metal ion binding"/>
    <property type="evidence" value="ECO:0007669"/>
    <property type="project" value="UniProtKB-KW"/>
</dbReference>
<dbReference type="PANTHER" id="PTHR46911:SF1">
    <property type="entry name" value="2-ISOPROPYLMALATE SYNTHASE"/>
    <property type="match status" value="1"/>
</dbReference>
<dbReference type="EMBL" id="SPRW01000017">
    <property type="protein sequence ID" value="TIC66202.1"/>
    <property type="molecule type" value="Genomic_DNA"/>
</dbReference>
<evidence type="ECO:0000313" key="23">
    <source>
        <dbReference type="EMBL" id="TIC66202.1"/>
    </source>
</evidence>
<organism evidence="21 26">
    <name type="scientific">Wallemia mellicola</name>
    <dbReference type="NCBI Taxonomy" id="1708541"/>
    <lineage>
        <taxon>Eukaryota</taxon>
        <taxon>Fungi</taxon>
        <taxon>Dikarya</taxon>
        <taxon>Basidiomycota</taxon>
        <taxon>Wallemiomycotina</taxon>
        <taxon>Wallemiomycetes</taxon>
        <taxon>Wallemiales</taxon>
        <taxon>Wallemiaceae</taxon>
        <taxon>Wallemia</taxon>
    </lineage>
</organism>
<dbReference type="PANTHER" id="PTHR46911">
    <property type="match status" value="1"/>
</dbReference>
<dbReference type="AlphaFoldDB" id="A0A4T0NP02"/>
<evidence type="ECO:0000256" key="10">
    <source>
        <dbReference type="ARBA" id="ARBA00022605"/>
    </source>
</evidence>
<keyword evidence="11" id="KW-0808">Transferase</keyword>
<dbReference type="InterPro" id="IPR036230">
    <property type="entry name" value="LeuA_allosteric_dom_sf"/>
</dbReference>
<dbReference type="EMBL" id="SPRO01000031">
    <property type="protein sequence ID" value="TIC29081.1"/>
    <property type="molecule type" value="Genomic_DNA"/>
</dbReference>
<keyword evidence="9" id="KW-0432">Leucine biosynthesis</keyword>
<dbReference type="NCBIfam" id="TIGR00970">
    <property type="entry name" value="leuA_yeast"/>
    <property type="match status" value="1"/>
</dbReference>
<dbReference type="OrthoDB" id="418791at2759"/>